<dbReference type="Pfam" id="PF04954">
    <property type="entry name" value="SIP"/>
    <property type="match status" value="1"/>
</dbReference>
<dbReference type="Gene3D" id="3.40.50.80">
    <property type="entry name" value="Nucleotide-binding domain of ferredoxin-NADP reductase (FNR) module"/>
    <property type="match status" value="1"/>
</dbReference>
<gene>
    <name evidence="2" type="ORF">GCM10009539_68990</name>
</gene>
<dbReference type="PROSITE" id="PS51384">
    <property type="entry name" value="FAD_FR"/>
    <property type="match status" value="1"/>
</dbReference>
<dbReference type="PANTHER" id="PTHR30157:SF0">
    <property type="entry name" value="NADPH-DEPENDENT FERRIC-CHELATE REDUCTASE"/>
    <property type="match status" value="1"/>
</dbReference>
<dbReference type="InterPro" id="IPR039261">
    <property type="entry name" value="FNR_nucleotide-bd"/>
</dbReference>
<dbReference type="InterPro" id="IPR007037">
    <property type="entry name" value="SIP_rossman_dom"/>
</dbReference>
<organism evidence="2 3">
    <name type="scientific">Cryptosporangium japonicum</name>
    <dbReference type="NCBI Taxonomy" id="80872"/>
    <lineage>
        <taxon>Bacteria</taxon>
        <taxon>Bacillati</taxon>
        <taxon>Actinomycetota</taxon>
        <taxon>Actinomycetes</taxon>
        <taxon>Cryptosporangiales</taxon>
        <taxon>Cryptosporangiaceae</taxon>
        <taxon>Cryptosporangium</taxon>
    </lineage>
</organism>
<reference evidence="2 3" key="1">
    <citation type="journal article" date="2019" name="Int. J. Syst. Evol. Microbiol.">
        <title>The Global Catalogue of Microorganisms (GCM) 10K type strain sequencing project: providing services to taxonomists for standard genome sequencing and annotation.</title>
        <authorList>
            <consortium name="The Broad Institute Genomics Platform"/>
            <consortium name="The Broad Institute Genome Sequencing Center for Infectious Disease"/>
            <person name="Wu L."/>
            <person name="Ma J."/>
        </authorList>
    </citation>
    <scope>NUCLEOTIDE SEQUENCE [LARGE SCALE GENOMIC DNA]</scope>
    <source>
        <strain evidence="2 3">JCM 10425</strain>
    </source>
</reference>
<sequence>MCTLGSTLLRMVNLVESLVQRVLTTASVVAVARLGESMYEVTLTAPAFGDWRYVPGQSVRLALGNGLSLRTYSLWTLSESTVVLRGFSHSDGPGSRWMASAEPGTRVALTAPKGVFVVDQEAPWHLFVGDDTGAVPLLAMRAALPASASVRGVVVSREEMPPLGASLPWRSSGTLLDAVRSLELPSSPGVAYVAGEQKACLEVRDYLRNSLGWPRRAVKVSAHWTPGKRGLE</sequence>
<evidence type="ECO:0000313" key="2">
    <source>
        <dbReference type="EMBL" id="GAA0271846.1"/>
    </source>
</evidence>
<feature type="domain" description="FAD-binding FR-type" evidence="1">
    <location>
        <begin position="21"/>
        <end position="119"/>
    </location>
</feature>
<dbReference type="Proteomes" id="UP001500967">
    <property type="component" value="Unassembled WGS sequence"/>
</dbReference>
<dbReference type="CDD" id="cd06193">
    <property type="entry name" value="siderophore_interacting"/>
    <property type="match status" value="1"/>
</dbReference>
<evidence type="ECO:0000313" key="3">
    <source>
        <dbReference type="Proteomes" id="UP001500967"/>
    </source>
</evidence>
<dbReference type="EMBL" id="BAAAGX010000031">
    <property type="protein sequence ID" value="GAA0271846.1"/>
    <property type="molecule type" value="Genomic_DNA"/>
</dbReference>
<protein>
    <recommendedName>
        <fullName evidence="1">FAD-binding FR-type domain-containing protein</fullName>
    </recommendedName>
</protein>
<dbReference type="InterPro" id="IPR039374">
    <property type="entry name" value="SIP_fam"/>
</dbReference>
<name>A0ABN0V2D0_9ACTN</name>
<dbReference type="PANTHER" id="PTHR30157">
    <property type="entry name" value="FERRIC REDUCTASE, NADPH-DEPENDENT"/>
    <property type="match status" value="1"/>
</dbReference>
<dbReference type="Gene3D" id="2.40.30.10">
    <property type="entry name" value="Translation factors"/>
    <property type="match status" value="1"/>
</dbReference>
<evidence type="ECO:0000259" key="1">
    <source>
        <dbReference type="PROSITE" id="PS51384"/>
    </source>
</evidence>
<dbReference type="SUPFAM" id="SSF63380">
    <property type="entry name" value="Riboflavin synthase domain-like"/>
    <property type="match status" value="1"/>
</dbReference>
<dbReference type="InterPro" id="IPR017938">
    <property type="entry name" value="Riboflavin_synthase-like_b-brl"/>
</dbReference>
<accession>A0ABN0V2D0</accession>
<proteinExistence type="predicted"/>
<keyword evidence="3" id="KW-1185">Reference proteome</keyword>
<comment type="caution">
    <text evidence="2">The sequence shown here is derived from an EMBL/GenBank/DDBJ whole genome shotgun (WGS) entry which is preliminary data.</text>
</comment>
<dbReference type="InterPro" id="IPR017927">
    <property type="entry name" value="FAD-bd_FR_type"/>
</dbReference>